<evidence type="ECO:0000313" key="1">
    <source>
        <dbReference type="EMBL" id="EME32531.1"/>
    </source>
</evidence>
<sequence length="133" mass="15467">MLWKNGCDSFTQKRKKQKKSTCSTDRSLLNCGNPHILLDQLQFLNKQHQETSEKVPTAHFQETKLKVEGFLSKLREENEKLLQSDSPNLEPSQEEESFIEMNIFVDRSLGELVKGEEETCREKPLVEEVDNKQ</sequence>
<name>M2W9G7_GALSU</name>
<dbReference type="GeneID" id="17091102"/>
<dbReference type="OrthoDB" id="8422at2759"/>
<dbReference type="AlphaFoldDB" id="M2W9G7"/>
<accession>M2W9G7</accession>
<dbReference type="RefSeq" id="XP_005709051.1">
    <property type="nucleotide sequence ID" value="XM_005708994.1"/>
</dbReference>
<dbReference type="KEGG" id="gsl:Gasu_03060"/>
<keyword evidence="2" id="KW-1185">Reference proteome</keyword>
<dbReference type="Proteomes" id="UP000030680">
    <property type="component" value="Unassembled WGS sequence"/>
</dbReference>
<reference evidence="2" key="1">
    <citation type="journal article" date="2013" name="Science">
        <title>Gene transfer from bacteria and archaea facilitated evolution of an extremophilic eukaryote.</title>
        <authorList>
            <person name="Schonknecht G."/>
            <person name="Chen W.H."/>
            <person name="Ternes C.M."/>
            <person name="Barbier G.G."/>
            <person name="Shrestha R.P."/>
            <person name="Stanke M."/>
            <person name="Brautigam A."/>
            <person name="Baker B.J."/>
            <person name="Banfield J.F."/>
            <person name="Garavito R.M."/>
            <person name="Carr K."/>
            <person name="Wilkerson C."/>
            <person name="Rensing S.A."/>
            <person name="Gagneul D."/>
            <person name="Dickenson N.E."/>
            <person name="Oesterhelt C."/>
            <person name="Lercher M.J."/>
            <person name="Weber A.P."/>
        </authorList>
    </citation>
    <scope>NUCLEOTIDE SEQUENCE [LARGE SCALE GENOMIC DNA]</scope>
    <source>
        <strain evidence="2">074W</strain>
    </source>
</reference>
<dbReference type="EMBL" id="KB454485">
    <property type="protein sequence ID" value="EME32531.1"/>
    <property type="molecule type" value="Genomic_DNA"/>
</dbReference>
<gene>
    <name evidence="1" type="ORF">Gasu_03060</name>
</gene>
<organism evidence="1 2">
    <name type="scientific">Galdieria sulphuraria</name>
    <name type="common">Red alga</name>
    <dbReference type="NCBI Taxonomy" id="130081"/>
    <lineage>
        <taxon>Eukaryota</taxon>
        <taxon>Rhodophyta</taxon>
        <taxon>Bangiophyceae</taxon>
        <taxon>Galdieriales</taxon>
        <taxon>Galdieriaceae</taxon>
        <taxon>Galdieria</taxon>
    </lineage>
</organism>
<evidence type="ECO:0000313" key="2">
    <source>
        <dbReference type="Proteomes" id="UP000030680"/>
    </source>
</evidence>
<proteinExistence type="predicted"/>
<protein>
    <submittedName>
        <fullName evidence="1">Uncharacterized protein</fullName>
    </submittedName>
</protein>
<dbReference type="Gramene" id="EME32531">
    <property type="protein sequence ID" value="EME32531"/>
    <property type="gene ID" value="Gasu_03060"/>
</dbReference>